<dbReference type="Proteomes" id="UP000007100">
    <property type="component" value="Plasmid pACMV1"/>
</dbReference>
<geneLocation type="plasmid" evidence="1 2">
    <name>pACMV1</name>
</geneLocation>
<evidence type="ECO:0000313" key="2">
    <source>
        <dbReference type="Proteomes" id="UP000007100"/>
    </source>
</evidence>
<sequence length="204" mass="21236">MLSKAGAAGLLRSLGVRPEGRFSLRLDMPARVALARAAGVTDPKTIVLACLGSEGAVDPLMLDDPEGLLWASRAGRVLARPPAPSRMEIVGRFFGPMRRTDPRDAAFPDIADHSDAWPAACGDLAGVAALASESARRTIRLRGPADDPTETLAAAKGALGFVIAHTGAAGGLIFAPGTVPETTPAALRASGFRHILRFRIRGGR</sequence>
<keyword evidence="1" id="KW-0614">Plasmid</keyword>
<organism evidence="1 2">
    <name type="scientific">Acidiphilium multivorum (strain DSM 11245 / JCM 8867 / NBRC 100883 / AIU 301)</name>
    <dbReference type="NCBI Taxonomy" id="926570"/>
    <lineage>
        <taxon>Bacteria</taxon>
        <taxon>Pseudomonadati</taxon>
        <taxon>Pseudomonadota</taxon>
        <taxon>Alphaproteobacteria</taxon>
        <taxon>Acetobacterales</taxon>
        <taxon>Acidocellaceae</taxon>
        <taxon>Acidiphilium</taxon>
    </lineage>
</organism>
<proteinExistence type="predicted"/>
<dbReference type="RefSeq" id="WP_013634908.1">
    <property type="nucleotide sequence ID" value="NC_015178.1"/>
</dbReference>
<protein>
    <submittedName>
        <fullName evidence="1">BluE protein</fullName>
    </submittedName>
</protein>
<keyword evidence="2" id="KW-1185">Reference proteome</keyword>
<name>F0J6Z9_ACIMA</name>
<dbReference type="AlphaFoldDB" id="F0J6Z9"/>
<gene>
    <name evidence="1" type="ordered locus">ACMV_P1_00700</name>
</gene>
<dbReference type="KEGG" id="amv:ACMV_P1_00700"/>
<dbReference type="EMBL" id="AP012036">
    <property type="protein sequence ID" value="BAJ82866.1"/>
    <property type="molecule type" value="Genomic_DNA"/>
</dbReference>
<evidence type="ECO:0000313" key="1">
    <source>
        <dbReference type="EMBL" id="BAJ82866.1"/>
    </source>
</evidence>
<reference evidence="1 2" key="1">
    <citation type="submission" date="2010-12" db="EMBL/GenBank/DDBJ databases">
        <title>Whole genome sequence of Acidiphilium multivorum AIU301.</title>
        <authorList>
            <person name="Narita-Yamada S."/>
            <person name="Nakamura S."/>
            <person name="Ito N."/>
            <person name="Takarada H."/>
            <person name="Katano Y."/>
            <person name="Nakazawa H."/>
            <person name="Hosoyama A."/>
            <person name="Yamada R."/>
            <person name="Fujita N."/>
        </authorList>
    </citation>
    <scope>NUCLEOTIDE SEQUENCE [LARGE SCALE GENOMIC DNA]</scope>
    <source>
        <strain evidence="2">DSM 11245 / JCM 8867 / AIU301</strain>
        <plasmid evidence="1 2">pACMV1</plasmid>
    </source>
</reference>
<dbReference type="HOGENOM" id="CLU_1115082_0_0_5"/>
<dbReference type="OrthoDB" id="7687262at2"/>
<accession>F0J6Z9</accession>